<dbReference type="Gene3D" id="1.10.600.10">
    <property type="entry name" value="Farnesyl Diphosphate Synthase"/>
    <property type="match status" value="1"/>
</dbReference>
<dbReference type="GO" id="GO:0004311">
    <property type="term" value="F:geranylgeranyl diphosphate synthase activity"/>
    <property type="evidence" value="ECO:0007669"/>
    <property type="project" value="TreeGrafter"/>
</dbReference>
<dbReference type="PANTHER" id="PTHR43281:SF24">
    <property type="entry name" value="OS07G0580900 PROTEIN"/>
    <property type="match status" value="1"/>
</dbReference>
<evidence type="ECO:0000313" key="5">
    <source>
        <dbReference type="Proteomes" id="UP000501690"/>
    </source>
</evidence>
<evidence type="ECO:0000256" key="2">
    <source>
        <dbReference type="ARBA" id="ARBA00022723"/>
    </source>
</evidence>
<comment type="cofactor">
    <cofactor evidence="1">
        <name>Mg(2+)</name>
        <dbReference type="ChEBI" id="CHEBI:18420"/>
    </cofactor>
</comment>
<dbReference type="EMBL" id="CP039350">
    <property type="protein sequence ID" value="QCD97485.1"/>
    <property type="molecule type" value="Genomic_DNA"/>
</dbReference>
<dbReference type="Proteomes" id="UP000501690">
    <property type="component" value="Linkage Group LG6"/>
</dbReference>
<accession>A0A4D6M886</accession>
<name>A0A4D6M886_VIGUN</name>
<evidence type="ECO:0000313" key="4">
    <source>
        <dbReference type="EMBL" id="QCD97485.1"/>
    </source>
</evidence>
<keyword evidence="5" id="KW-1185">Reference proteome</keyword>
<keyword evidence="3" id="KW-0460">Magnesium</keyword>
<dbReference type="PANTHER" id="PTHR43281">
    <property type="entry name" value="FARNESYL DIPHOSPHATE SYNTHASE"/>
    <property type="match status" value="1"/>
</dbReference>
<dbReference type="InterPro" id="IPR008949">
    <property type="entry name" value="Isoprenoid_synthase_dom_sf"/>
</dbReference>
<evidence type="ECO:0000256" key="1">
    <source>
        <dbReference type="ARBA" id="ARBA00001946"/>
    </source>
</evidence>
<reference evidence="4 5" key="1">
    <citation type="submission" date="2019-04" db="EMBL/GenBank/DDBJ databases">
        <title>An improved genome assembly and genetic linkage map for asparagus bean, Vigna unguiculata ssp. sesquipedialis.</title>
        <authorList>
            <person name="Xia Q."/>
            <person name="Zhang R."/>
            <person name="Dong Y."/>
        </authorList>
    </citation>
    <scope>NUCLEOTIDE SEQUENCE [LARGE SCALE GENOMIC DNA]</scope>
    <source>
        <tissue evidence="4">Leaf</tissue>
    </source>
</reference>
<keyword evidence="2" id="KW-0479">Metal-binding</keyword>
<protein>
    <submittedName>
        <fullName evidence="4">Geranylgeranyl diphosphate synthase</fullName>
    </submittedName>
</protein>
<organism evidence="4 5">
    <name type="scientific">Vigna unguiculata</name>
    <name type="common">Cowpea</name>
    <dbReference type="NCBI Taxonomy" id="3917"/>
    <lineage>
        <taxon>Eukaryota</taxon>
        <taxon>Viridiplantae</taxon>
        <taxon>Streptophyta</taxon>
        <taxon>Embryophyta</taxon>
        <taxon>Tracheophyta</taxon>
        <taxon>Spermatophyta</taxon>
        <taxon>Magnoliopsida</taxon>
        <taxon>eudicotyledons</taxon>
        <taxon>Gunneridae</taxon>
        <taxon>Pentapetalae</taxon>
        <taxon>rosids</taxon>
        <taxon>fabids</taxon>
        <taxon>Fabales</taxon>
        <taxon>Fabaceae</taxon>
        <taxon>Papilionoideae</taxon>
        <taxon>50 kb inversion clade</taxon>
        <taxon>NPAAA clade</taxon>
        <taxon>indigoferoid/millettioid clade</taxon>
        <taxon>Phaseoleae</taxon>
        <taxon>Vigna</taxon>
    </lineage>
</organism>
<proteinExistence type="predicted"/>
<sequence length="79" mass="9146">MNFANLGRWARLRSMLMKTNTRSLLSPLDTVRREETGFDFKAYMQQKVNTVNRALDAAIELKEPKKIHEAMRYTLLASG</sequence>
<dbReference type="AlphaFoldDB" id="A0A4D6M886"/>
<dbReference type="GO" id="GO:0046872">
    <property type="term" value="F:metal ion binding"/>
    <property type="evidence" value="ECO:0007669"/>
    <property type="project" value="UniProtKB-KW"/>
</dbReference>
<evidence type="ECO:0000256" key="3">
    <source>
        <dbReference type="ARBA" id="ARBA00022842"/>
    </source>
</evidence>
<gene>
    <name evidence="4" type="ORF">DEO72_LG6g2195</name>
</gene>